<evidence type="ECO:0000313" key="2">
    <source>
        <dbReference type="Proteomes" id="UP000008177"/>
    </source>
</evidence>
<organism evidence="1 2">
    <name type="scientific">Botryotinia fuckeliana (strain T4)</name>
    <name type="common">Noble rot fungus</name>
    <name type="synonym">Botrytis cinerea</name>
    <dbReference type="NCBI Taxonomy" id="999810"/>
    <lineage>
        <taxon>Eukaryota</taxon>
        <taxon>Fungi</taxon>
        <taxon>Dikarya</taxon>
        <taxon>Ascomycota</taxon>
        <taxon>Pezizomycotina</taxon>
        <taxon>Leotiomycetes</taxon>
        <taxon>Helotiales</taxon>
        <taxon>Sclerotiniaceae</taxon>
        <taxon>Botrytis</taxon>
    </lineage>
</organism>
<accession>G2YWI2</accession>
<proteinExistence type="predicted"/>
<protein>
    <submittedName>
        <fullName evidence="1">Uncharacterized protein</fullName>
    </submittedName>
</protein>
<dbReference type="InParanoid" id="G2YWI2"/>
<dbReference type="Proteomes" id="UP000008177">
    <property type="component" value="Unplaced contigs"/>
</dbReference>
<name>G2YWI2_BOTF4</name>
<evidence type="ECO:0000313" key="1">
    <source>
        <dbReference type="EMBL" id="CCD55980.1"/>
    </source>
</evidence>
<sequence length="60" mass="6844">MDMYVSYADQRLRDSGHQKHYVISCLEKSKSPKGFFDILAKPKTGLTILGDFIEIKQAHS</sequence>
<gene>
    <name evidence="1" type="ORF">BofuT4_uP151120.1</name>
</gene>
<dbReference type="EMBL" id="FQ790358">
    <property type="protein sequence ID" value="CCD55980.1"/>
    <property type="molecule type" value="Genomic_DNA"/>
</dbReference>
<reference evidence="2" key="1">
    <citation type="journal article" date="2011" name="PLoS Genet.">
        <title>Genomic analysis of the necrotrophic fungal pathogens Sclerotinia sclerotiorum and Botrytis cinerea.</title>
        <authorList>
            <person name="Amselem J."/>
            <person name="Cuomo C.A."/>
            <person name="van Kan J.A."/>
            <person name="Viaud M."/>
            <person name="Benito E.P."/>
            <person name="Couloux A."/>
            <person name="Coutinho P.M."/>
            <person name="de Vries R.P."/>
            <person name="Dyer P.S."/>
            <person name="Fillinger S."/>
            <person name="Fournier E."/>
            <person name="Gout L."/>
            <person name="Hahn M."/>
            <person name="Kohn L."/>
            <person name="Lapalu N."/>
            <person name="Plummer K.M."/>
            <person name="Pradier J.M."/>
            <person name="Quevillon E."/>
            <person name="Sharon A."/>
            <person name="Simon A."/>
            <person name="ten Have A."/>
            <person name="Tudzynski B."/>
            <person name="Tudzynski P."/>
            <person name="Wincker P."/>
            <person name="Andrew M."/>
            <person name="Anthouard V."/>
            <person name="Beever R.E."/>
            <person name="Beffa R."/>
            <person name="Benoit I."/>
            <person name="Bouzid O."/>
            <person name="Brault B."/>
            <person name="Chen Z."/>
            <person name="Choquer M."/>
            <person name="Collemare J."/>
            <person name="Cotton P."/>
            <person name="Danchin E.G."/>
            <person name="Da Silva C."/>
            <person name="Gautier A."/>
            <person name="Giraud C."/>
            <person name="Giraud T."/>
            <person name="Gonzalez C."/>
            <person name="Grossetete S."/>
            <person name="Guldener U."/>
            <person name="Henrissat B."/>
            <person name="Howlett B.J."/>
            <person name="Kodira C."/>
            <person name="Kretschmer M."/>
            <person name="Lappartient A."/>
            <person name="Leroch M."/>
            <person name="Levis C."/>
            <person name="Mauceli E."/>
            <person name="Neuveglise C."/>
            <person name="Oeser B."/>
            <person name="Pearson M."/>
            <person name="Poulain J."/>
            <person name="Poussereau N."/>
            <person name="Quesneville H."/>
            <person name="Rascle C."/>
            <person name="Schumacher J."/>
            <person name="Segurens B."/>
            <person name="Sexton A."/>
            <person name="Silva E."/>
            <person name="Sirven C."/>
            <person name="Soanes D.M."/>
            <person name="Talbot N.J."/>
            <person name="Templeton M."/>
            <person name="Yandava C."/>
            <person name="Yarden O."/>
            <person name="Zeng Q."/>
            <person name="Rollins J.A."/>
            <person name="Lebrun M.H."/>
            <person name="Dickman M."/>
        </authorList>
    </citation>
    <scope>NUCLEOTIDE SEQUENCE [LARGE SCALE GENOMIC DNA]</scope>
    <source>
        <strain evidence="2">T4</strain>
    </source>
</reference>
<dbReference type="AlphaFoldDB" id="G2YWI2"/>
<dbReference type="HOGENOM" id="CLU_2941492_0_0_1"/>